<keyword evidence="5" id="KW-0410">Iron transport</keyword>
<evidence type="ECO:0000256" key="8">
    <source>
        <dbReference type="ARBA" id="ARBA00023077"/>
    </source>
</evidence>
<feature type="domain" description="Secretin/TonB short N-terminal" evidence="16">
    <location>
        <begin position="57"/>
        <end position="107"/>
    </location>
</feature>
<evidence type="ECO:0000256" key="13">
    <source>
        <dbReference type="RuleBase" id="RU003357"/>
    </source>
</evidence>
<dbReference type="AlphaFoldDB" id="A0A1S1X2G4"/>
<dbReference type="Gene3D" id="3.55.50.30">
    <property type="match status" value="1"/>
</dbReference>
<evidence type="ECO:0000256" key="6">
    <source>
        <dbReference type="ARBA" id="ARBA00022692"/>
    </source>
</evidence>
<organism evidence="17 18">
    <name type="scientific">Chromobacterium sphagni</name>
    <dbReference type="NCBI Taxonomy" id="1903179"/>
    <lineage>
        <taxon>Bacteria</taxon>
        <taxon>Pseudomonadati</taxon>
        <taxon>Pseudomonadota</taxon>
        <taxon>Betaproteobacteria</taxon>
        <taxon>Neisseriales</taxon>
        <taxon>Chromobacteriaceae</taxon>
        <taxon>Chromobacterium</taxon>
    </lineage>
</organism>
<dbReference type="SUPFAM" id="SSF56935">
    <property type="entry name" value="Porins"/>
    <property type="match status" value="1"/>
</dbReference>
<dbReference type="Pfam" id="PF00593">
    <property type="entry name" value="TonB_dep_Rec_b-barrel"/>
    <property type="match status" value="1"/>
</dbReference>
<dbReference type="Pfam" id="PF07715">
    <property type="entry name" value="Plug"/>
    <property type="match status" value="1"/>
</dbReference>
<keyword evidence="6 12" id="KW-0812">Transmembrane</keyword>
<evidence type="ECO:0000259" key="16">
    <source>
        <dbReference type="SMART" id="SM00965"/>
    </source>
</evidence>
<keyword evidence="4 12" id="KW-1134">Transmembrane beta strand</keyword>
<evidence type="ECO:0000256" key="1">
    <source>
        <dbReference type="ARBA" id="ARBA00004571"/>
    </source>
</evidence>
<gene>
    <name evidence="17" type="ORF">BI347_08910</name>
</gene>
<keyword evidence="7" id="KW-0408">Iron</keyword>
<evidence type="ECO:0000313" key="18">
    <source>
        <dbReference type="Proteomes" id="UP000180088"/>
    </source>
</evidence>
<feature type="signal peptide" evidence="15">
    <location>
        <begin position="1"/>
        <end position="30"/>
    </location>
</feature>
<keyword evidence="3 12" id="KW-0813">Transport</keyword>
<dbReference type="STRING" id="1903179.BI347_08910"/>
<evidence type="ECO:0000256" key="9">
    <source>
        <dbReference type="ARBA" id="ARBA00023136"/>
    </source>
</evidence>
<evidence type="ECO:0000256" key="10">
    <source>
        <dbReference type="ARBA" id="ARBA00023170"/>
    </source>
</evidence>
<name>A0A1S1X2G4_9NEIS</name>
<keyword evidence="8 13" id="KW-0798">TonB box</keyword>
<dbReference type="InterPro" id="IPR012910">
    <property type="entry name" value="Plug_dom"/>
</dbReference>
<comment type="caution">
    <text evidence="17">The sequence shown here is derived from an EMBL/GenBank/DDBJ whole genome shotgun (WGS) entry which is preliminary data.</text>
</comment>
<dbReference type="GO" id="GO:0033214">
    <property type="term" value="P:siderophore-iron import into cell"/>
    <property type="evidence" value="ECO:0007669"/>
    <property type="project" value="TreeGrafter"/>
</dbReference>
<dbReference type="InterPro" id="IPR011276">
    <property type="entry name" value="TonB_haem/Hb_rcpt"/>
</dbReference>
<dbReference type="SMART" id="SM00965">
    <property type="entry name" value="STN"/>
    <property type="match status" value="1"/>
</dbReference>
<dbReference type="PROSITE" id="PS51257">
    <property type="entry name" value="PROKAR_LIPOPROTEIN"/>
    <property type="match status" value="1"/>
</dbReference>
<keyword evidence="11 12" id="KW-0998">Cell outer membrane</keyword>
<dbReference type="GO" id="GO:0009279">
    <property type="term" value="C:cell outer membrane"/>
    <property type="evidence" value="ECO:0007669"/>
    <property type="project" value="UniProtKB-SubCell"/>
</dbReference>
<comment type="subcellular location">
    <subcellularLocation>
        <location evidence="1 12">Cell outer membrane</location>
        <topology evidence="1 12">Multi-pass membrane protein</topology>
    </subcellularLocation>
</comment>
<keyword evidence="15" id="KW-0732">Signal</keyword>
<evidence type="ECO:0000256" key="15">
    <source>
        <dbReference type="SAM" id="SignalP"/>
    </source>
</evidence>
<evidence type="ECO:0000256" key="4">
    <source>
        <dbReference type="ARBA" id="ARBA00022452"/>
    </source>
</evidence>
<feature type="chain" id="PRO_5012210261" description="Secretin/TonB short N-terminal domain-containing protein" evidence="15">
    <location>
        <begin position="31"/>
        <end position="981"/>
    </location>
</feature>
<dbReference type="GO" id="GO:0015232">
    <property type="term" value="F:heme transmembrane transporter activity"/>
    <property type="evidence" value="ECO:0007669"/>
    <property type="project" value="InterPro"/>
</dbReference>
<dbReference type="PANTHER" id="PTHR30442:SF0">
    <property type="entry name" value="FE(3+) DICITRATE TRANSPORT PROTEIN FECA"/>
    <property type="match status" value="1"/>
</dbReference>
<dbReference type="Gene3D" id="2.40.170.20">
    <property type="entry name" value="TonB-dependent receptor, beta-barrel domain"/>
    <property type="match status" value="1"/>
</dbReference>
<dbReference type="InterPro" id="IPR037066">
    <property type="entry name" value="Plug_dom_sf"/>
</dbReference>
<sequence length="981" mass="107437">MRYRHMLFSRPGAAAGSLMLGLACVPPALAQSQIFAFQIAPQPLAGALNELARQSGMNLLFDAGLAQGRDSPALQGRYTVRDALRRLLAGSDLAARVENGGIVVALAPAAGSAAVKIGTLQVQGAGSAPGTLSDDEMELADRPYLKPGSSAVIAREQIERFRGTSPADMFKGVAGVQVGESRNSGSVDVNVRGLQGQGRVPVVVDGGQQSVTVYRGYGGVADRNYIDPDLIGRVTIDKGPSLSVQGAGAIGGLVQMETLGPEDVLKPVERLGLRLRGGLQSNTAQPPGDAHARPRQHSPALDARAGSGSIAAALREDTYELVGAYAYRDLGNFFAGKRGFNGYAVKNDWMSSGSQQDVGVTRIFKAGEEVFNTANRSESILLKGTLRPDAERALELGFRRYDSRYGEIMTSQIIRNEGDSVPQWPRSQVRVDAYSARFKWQPADNPLINLKANLWHTDMDSRSYSGDVFRNPTQGKPRPGWGDCDACIDFSYLAPVQAQRSGADLSNTSRFGTGIGAFRLDYGLTLQHERLAPGKGFIRSEDDINNNLNLRDGSRDEQSAFLALNWAPTSRLSFDVGGRYIRFATQDNNVEVKRRETYRATMKTAQVYRDESPYDYLGEVEWRPDAAGNYTDATNPFKQPGGVYLDASGQPQPLSAVKANADEANWYEQQELASRQYLRGEAYRRKDHGFAPMLGVNFKLSDSATAYLRYVEGLRMPSLMESTLGSSTPFLGELKPERSQNWELGVSVLKDGLLSSDDQFRFKIAYFDNTTRDYITRRPIPGKEAWQQNFSMVNMDRYQLSGIELQTAYDGGAAFGDLSATYNRKTQICDRASAEYFRGITWFGDAHPMASTPECTPSGFSTSYVRNHIPPRLNLNLTLGGRAFNRKLSFGTRLVYNSEPVAKQGASVGDTPWESWNGTANQVLTRAYTLVDLFASYQLSKDASVDFAIDNLTNRYYLDPLALSLMPGPGRTMRLSLGMKF</sequence>
<protein>
    <recommendedName>
        <fullName evidence="16">Secretin/TonB short N-terminal domain-containing protein</fullName>
    </recommendedName>
</protein>
<dbReference type="EMBL" id="MKCS01000001">
    <property type="protein sequence ID" value="OHX13619.1"/>
    <property type="molecule type" value="Genomic_DNA"/>
</dbReference>
<dbReference type="InterPro" id="IPR000531">
    <property type="entry name" value="Beta-barrel_TonB"/>
</dbReference>
<feature type="region of interest" description="Disordered" evidence="14">
    <location>
        <begin position="278"/>
        <end position="304"/>
    </location>
</feature>
<keyword evidence="5" id="KW-0406">Ion transport</keyword>
<evidence type="ECO:0000256" key="12">
    <source>
        <dbReference type="PROSITE-ProRule" id="PRU01360"/>
    </source>
</evidence>
<keyword evidence="9 12" id="KW-0472">Membrane</keyword>
<evidence type="ECO:0000256" key="14">
    <source>
        <dbReference type="SAM" id="MobiDB-lite"/>
    </source>
</evidence>
<evidence type="ECO:0000256" key="11">
    <source>
        <dbReference type="ARBA" id="ARBA00023237"/>
    </source>
</evidence>
<reference evidence="17 18" key="1">
    <citation type="submission" date="2016-09" db="EMBL/GenBank/DDBJ databases">
        <title>Chromobacterium muskegensis sp. nov., an insecticidal bacterium isolated from Sphagnum bogs.</title>
        <authorList>
            <person name="Sparks M.E."/>
            <person name="Blackburn M.B."/>
            <person name="Gundersen-Rindal D.E."/>
            <person name="Mitchell A."/>
            <person name="Farrar R."/>
            <person name="Kuhar D."/>
        </authorList>
    </citation>
    <scope>NUCLEOTIDE SEQUENCE [LARGE SCALE GENOMIC DNA]</scope>
    <source>
        <strain evidence="17 18">37-2</strain>
    </source>
</reference>
<dbReference type="Proteomes" id="UP000180088">
    <property type="component" value="Unassembled WGS sequence"/>
</dbReference>
<dbReference type="PROSITE" id="PS52016">
    <property type="entry name" value="TONB_DEPENDENT_REC_3"/>
    <property type="match status" value="1"/>
</dbReference>
<evidence type="ECO:0000313" key="17">
    <source>
        <dbReference type="EMBL" id="OHX13619.1"/>
    </source>
</evidence>
<evidence type="ECO:0000256" key="7">
    <source>
        <dbReference type="ARBA" id="ARBA00023004"/>
    </source>
</evidence>
<accession>A0A1S1X2G4</accession>
<comment type="similarity">
    <text evidence="2 12 13">Belongs to the TonB-dependent receptor family.</text>
</comment>
<dbReference type="InterPro" id="IPR039426">
    <property type="entry name" value="TonB-dep_rcpt-like"/>
</dbReference>
<dbReference type="PANTHER" id="PTHR30442">
    <property type="entry name" value="IRON III DICITRATE TRANSPORT PROTEIN FECA"/>
    <property type="match status" value="1"/>
</dbReference>
<dbReference type="NCBIfam" id="TIGR01785">
    <property type="entry name" value="TonB-hemin"/>
    <property type="match status" value="1"/>
</dbReference>
<dbReference type="InterPro" id="IPR011662">
    <property type="entry name" value="Secretin/TonB_short_N"/>
</dbReference>
<keyword evidence="10" id="KW-0675">Receptor</keyword>
<evidence type="ECO:0000256" key="2">
    <source>
        <dbReference type="ARBA" id="ARBA00009810"/>
    </source>
</evidence>
<evidence type="ECO:0000256" key="3">
    <source>
        <dbReference type="ARBA" id="ARBA00022448"/>
    </source>
</evidence>
<dbReference type="Gene3D" id="2.170.130.10">
    <property type="entry name" value="TonB-dependent receptor, plug domain"/>
    <property type="match status" value="1"/>
</dbReference>
<proteinExistence type="inferred from homology"/>
<evidence type="ECO:0000256" key="5">
    <source>
        <dbReference type="ARBA" id="ARBA00022496"/>
    </source>
</evidence>
<dbReference type="InterPro" id="IPR036942">
    <property type="entry name" value="Beta-barrel_TonB_sf"/>
</dbReference>
<dbReference type="Pfam" id="PF07660">
    <property type="entry name" value="STN"/>
    <property type="match status" value="1"/>
</dbReference>